<dbReference type="Proteomes" id="UP000702209">
    <property type="component" value="Unassembled WGS sequence"/>
</dbReference>
<reference evidence="1 2" key="1">
    <citation type="submission" date="2020-10" db="EMBL/GenBank/DDBJ databases">
        <title>Identification of Nocardia species via Next-generation sequencing and recognition of intraspecies genetic diversity.</title>
        <authorList>
            <person name="Li P."/>
            <person name="Li P."/>
            <person name="Lu B."/>
        </authorList>
    </citation>
    <scope>NUCLEOTIDE SEQUENCE [LARGE SCALE GENOMIC DNA]</scope>
    <source>
        <strain evidence="1 2">BJ06-0157</strain>
    </source>
</reference>
<comment type="caution">
    <text evidence="1">The sequence shown here is derived from an EMBL/GenBank/DDBJ whole genome shotgun (WGS) entry which is preliminary data.</text>
</comment>
<keyword evidence="2" id="KW-1185">Reference proteome</keyword>
<proteinExistence type="predicted"/>
<gene>
    <name evidence="1" type="ORF">IU459_01830</name>
</gene>
<dbReference type="RefSeq" id="WP_195127643.1">
    <property type="nucleotide sequence ID" value="NZ_JADLQX010000001.1"/>
</dbReference>
<evidence type="ECO:0000313" key="2">
    <source>
        <dbReference type="Proteomes" id="UP000702209"/>
    </source>
</evidence>
<accession>A0ABS0CI45</accession>
<name>A0ABS0CI45_9NOCA</name>
<sequence length="65" mass="7368">MDDAVRELLELNAHGALPTTPTIDLAHQIMRVHRECATDYCRRKDQALRALITLGRIVPDSSRSR</sequence>
<protein>
    <submittedName>
        <fullName evidence="1">Uncharacterized protein</fullName>
    </submittedName>
</protein>
<organism evidence="1 2">
    <name type="scientific">Nocardia amamiensis</name>
    <dbReference type="NCBI Taxonomy" id="404578"/>
    <lineage>
        <taxon>Bacteria</taxon>
        <taxon>Bacillati</taxon>
        <taxon>Actinomycetota</taxon>
        <taxon>Actinomycetes</taxon>
        <taxon>Mycobacteriales</taxon>
        <taxon>Nocardiaceae</taxon>
        <taxon>Nocardia</taxon>
    </lineage>
</organism>
<evidence type="ECO:0000313" key="1">
    <source>
        <dbReference type="EMBL" id="MBF6296280.1"/>
    </source>
</evidence>
<dbReference type="EMBL" id="JADLQX010000001">
    <property type="protein sequence ID" value="MBF6296280.1"/>
    <property type="molecule type" value="Genomic_DNA"/>
</dbReference>